<dbReference type="InterPro" id="IPR006034">
    <property type="entry name" value="Asparaginase/glutaminase-like"/>
</dbReference>
<sequence>MIQIFTTGGTIDKVYFDANSEFEVGHSLLPELLSESNIHEGYRLRELLRKDSLEMTDDDRQQVLAAASECDCGRIIITHGTDTMADTAAVLSGLKDKTIVLTGAMQPARMRRTDAVFNVGFAWAAVQLLPPGVYIAMNGEVFEAGAVRKNLKAQRFERT</sequence>
<dbReference type="InterPro" id="IPR037152">
    <property type="entry name" value="L-asparaginase_N_sf"/>
</dbReference>
<feature type="binding site" evidence="2">
    <location>
        <begin position="81"/>
        <end position="82"/>
    </location>
    <ligand>
        <name>substrate</name>
    </ligand>
</feature>
<dbReference type="RefSeq" id="WP_008173551.1">
    <property type="nucleotide sequence ID" value="NZ_JAHWRS010000001.1"/>
</dbReference>
<protein>
    <submittedName>
        <fullName evidence="4">Asparaginase</fullName>
    </submittedName>
</protein>
<comment type="caution">
    <text evidence="4">The sequence shown here is derived from an EMBL/GenBank/DDBJ whole genome shotgun (WGS) entry which is preliminary data.</text>
</comment>
<dbReference type="Proteomes" id="UP000263489">
    <property type="component" value="Unassembled WGS sequence"/>
</dbReference>
<dbReference type="PANTHER" id="PTHR11707">
    <property type="entry name" value="L-ASPARAGINASE"/>
    <property type="match status" value="1"/>
</dbReference>
<evidence type="ECO:0000256" key="1">
    <source>
        <dbReference type="PIRSR" id="PIRSR001220-1"/>
    </source>
</evidence>
<dbReference type="PROSITE" id="PS51732">
    <property type="entry name" value="ASN_GLN_ASE_3"/>
    <property type="match status" value="1"/>
</dbReference>
<dbReference type="InterPro" id="IPR036152">
    <property type="entry name" value="Asp/glu_Ase-like_sf"/>
</dbReference>
<dbReference type="Gene3D" id="3.40.50.1170">
    <property type="entry name" value="L-asparaginase, N-terminal domain"/>
    <property type="match status" value="1"/>
</dbReference>
<evidence type="ECO:0000259" key="3">
    <source>
        <dbReference type="Pfam" id="PF00710"/>
    </source>
</evidence>
<dbReference type="AlphaFoldDB" id="A0A349T0H4"/>
<gene>
    <name evidence="4" type="ORF">DC045_20535</name>
</gene>
<dbReference type="SUPFAM" id="SSF53774">
    <property type="entry name" value="Glutaminase/Asparaginase"/>
    <property type="match status" value="1"/>
</dbReference>
<reference evidence="4 5" key="1">
    <citation type="journal article" date="2018" name="Nat. Biotechnol.">
        <title>A standardized bacterial taxonomy based on genome phylogeny substantially revises the tree of life.</title>
        <authorList>
            <person name="Parks D.H."/>
            <person name="Chuvochina M."/>
            <person name="Waite D.W."/>
            <person name="Rinke C."/>
            <person name="Skarshewski A."/>
            <person name="Chaumeil P.A."/>
            <person name="Hugenholtz P."/>
        </authorList>
    </citation>
    <scope>NUCLEOTIDE SEQUENCE [LARGE SCALE GENOMIC DNA]</scope>
    <source>
        <strain evidence="4">UBA9380</strain>
    </source>
</reference>
<proteinExistence type="predicted"/>
<dbReference type="InterPro" id="IPR027474">
    <property type="entry name" value="L-asparaginase_N"/>
</dbReference>
<dbReference type="EMBL" id="DNNA01000314">
    <property type="protein sequence ID" value="HBC36647.1"/>
    <property type="molecule type" value="Genomic_DNA"/>
</dbReference>
<dbReference type="Pfam" id="PF00710">
    <property type="entry name" value="Asparaginase"/>
    <property type="match status" value="1"/>
</dbReference>
<feature type="binding site" evidence="2">
    <location>
        <position position="52"/>
    </location>
    <ligand>
        <name>substrate</name>
    </ligand>
</feature>
<feature type="domain" description="L-asparaginase N-terminal" evidence="3">
    <location>
        <begin position="2"/>
        <end position="150"/>
    </location>
</feature>
<dbReference type="PIRSF" id="PIRSF001220">
    <property type="entry name" value="L-ASNase_gatD"/>
    <property type="match status" value="1"/>
</dbReference>
<dbReference type="PRINTS" id="PR00139">
    <property type="entry name" value="ASNGLNASE"/>
</dbReference>
<name>A0A349T0H4_9GAMM</name>
<evidence type="ECO:0000256" key="2">
    <source>
        <dbReference type="PIRSR" id="PIRSR001220-2"/>
    </source>
</evidence>
<dbReference type="PIRSF" id="PIRSF500176">
    <property type="entry name" value="L_ASNase"/>
    <property type="match status" value="1"/>
</dbReference>
<feature type="active site" description="O-isoaspartyl threonine intermediate" evidence="1">
    <location>
        <position position="10"/>
    </location>
</feature>
<organism evidence="4 5">
    <name type="scientific">Marinobacter adhaerens</name>
    <dbReference type="NCBI Taxonomy" id="1033846"/>
    <lineage>
        <taxon>Bacteria</taxon>
        <taxon>Pseudomonadati</taxon>
        <taxon>Pseudomonadota</taxon>
        <taxon>Gammaproteobacteria</taxon>
        <taxon>Pseudomonadales</taxon>
        <taxon>Marinobacteraceae</taxon>
        <taxon>Marinobacter</taxon>
    </lineage>
</organism>
<dbReference type="GO" id="GO:0004067">
    <property type="term" value="F:asparaginase activity"/>
    <property type="evidence" value="ECO:0007669"/>
    <property type="project" value="UniProtKB-UniRule"/>
</dbReference>
<dbReference type="PANTHER" id="PTHR11707:SF28">
    <property type="entry name" value="60 KDA LYSOPHOSPHOLIPASE"/>
    <property type="match status" value="1"/>
</dbReference>
<evidence type="ECO:0000313" key="4">
    <source>
        <dbReference type="EMBL" id="HBC36647.1"/>
    </source>
</evidence>
<evidence type="ECO:0000313" key="5">
    <source>
        <dbReference type="Proteomes" id="UP000263489"/>
    </source>
</evidence>
<accession>A0A349T0H4</accession>